<keyword evidence="3" id="KW-1185">Reference proteome</keyword>
<dbReference type="InterPro" id="IPR050644">
    <property type="entry name" value="PG_Glycine_Bridge_Synth"/>
</dbReference>
<dbReference type="PANTHER" id="PTHR36174:SF1">
    <property type="entry name" value="LIPID II:GLYCINE GLYCYLTRANSFERASE"/>
    <property type="match status" value="1"/>
</dbReference>
<dbReference type="InterPro" id="IPR038740">
    <property type="entry name" value="BioF2-like_GNAT_dom"/>
</dbReference>
<evidence type="ECO:0000313" key="2">
    <source>
        <dbReference type="EMBL" id="WYK17977.1"/>
    </source>
</evidence>
<dbReference type="EC" id="2.3.1.-" evidence="2"/>
<dbReference type="RefSeq" id="WP_317054665.1">
    <property type="nucleotide sequence ID" value="NZ_CP146606.1"/>
</dbReference>
<sequence length="346" mass="38575">MLLTVLGVAEVRARHSYVGWIVSCAGLNHDLGFDPVNGGMELYFDRTGAMPPGLCPMQQHPYYGDALRSLGANVTCLSARKHGVRVAHLQLVKRRFGPVQVRWVPRGPVWAPGASGRDRHHVVDLLHKEAGVATGSIVALETPAELPLFAAAGYRALWTCQYVAELWLRDAPEARLSAQSVKWRNRLRHAERNDIEVAHRRFHPGRDAWLLQAETAQRRARRYRTLPAAFTTAWARLHPNATRLFVAHRQGRIIAAMLFLRHPPTASYHIGWSDTEGRKYSAHNLLLWRAANWLAVQGCQRLDLGTVDSENAPGLARFKLGSGAALRPLGPTMLRLPGLARRRIAA</sequence>
<dbReference type="InterPro" id="IPR016181">
    <property type="entry name" value="Acyl_CoA_acyltransferase"/>
</dbReference>
<protein>
    <submittedName>
        <fullName evidence="2">GNAT family N-acetyltransferase</fullName>
        <ecNumber evidence="2">2.3.1.-</ecNumber>
    </submittedName>
</protein>
<keyword evidence="2" id="KW-0808">Transferase</keyword>
<proteinExistence type="predicted"/>
<gene>
    <name evidence="2" type="ORF">RZS32_016555</name>
</gene>
<dbReference type="PANTHER" id="PTHR36174">
    <property type="entry name" value="LIPID II:GLYCINE GLYCYLTRANSFERASE"/>
    <property type="match status" value="1"/>
</dbReference>
<dbReference type="GO" id="GO:0016746">
    <property type="term" value="F:acyltransferase activity"/>
    <property type="evidence" value="ECO:0007669"/>
    <property type="project" value="UniProtKB-KW"/>
</dbReference>
<organism evidence="2 3">
    <name type="scientific">Roseovarius rhodophyticola</name>
    <dbReference type="NCBI Taxonomy" id="3080827"/>
    <lineage>
        <taxon>Bacteria</taxon>
        <taxon>Pseudomonadati</taxon>
        <taxon>Pseudomonadota</taxon>
        <taxon>Alphaproteobacteria</taxon>
        <taxon>Rhodobacterales</taxon>
        <taxon>Roseobacteraceae</taxon>
        <taxon>Roseovarius</taxon>
    </lineage>
</organism>
<accession>A0ABZ2TE74</accession>
<dbReference type="EMBL" id="CP146606">
    <property type="protein sequence ID" value="WYK17977.1"/>
    <property type="molecule type" value="Genomic_DNA"/>
</dbReference>
<reference evidence="2 3" key="1">
    <citation type="submission" date="2024-02" db="EMBL/GenBank/DDBJ databases">
        <title>Roseovarius strain W115 nov., isolated from a marine algae.</title>
        <authorList>
            <person name="Lee M.W."/>
            <person name="Lee J.K."/>
            <person name="Kim J.M."/>
            <person name="Choi D.G."/>
            <person name="Baek J.H."/>
            <person name="Bayburt H."/>
            <person name="Jung J.J."/>
            <person name="Han D.M."/>
            <person name="Jeon C.O."/>
        </authorList>
    </citation>
    <scope>NUCLEOTIDE SEQUENCE [LARGE SCALE GENOMIC DNA]</scope>
    <source>
        <strain evidence="2 3">W115</strain>
    </source>
</reference>
<keyword evidence="2" id="KW-0012">Acyltransferase</keyword>
<dbReference type="Pfam" id="PF13480">
    <property type="entry name" value="Acetyltransf_6"/>
    <property type="match status" value="1"/>
</dbReference>
<dbReference type="Proteomes" id="UP001281305">
    <property type="component" value="Chromosome"/>
</dbReference>
<name>A0ABZ2TE74_9RHOB</name>
<dbReference type="Gene3D" id="3.40.630.30">
    <property type="match status" value="1"/>
</dbReference>
<feature type="domain" description="BioF2-like acetyltransferase" evidence="1">
    <location>
        <begin position="184"/>
        <end position="309"/>
    </location>
</feature>
<evidence type="ECO:0000259" key="1">
    <source>
        <dbReference type="Pfam" id="PF13480"/>
    </source>
</evidence>
<evidence type="ECO:0000313" key="3">
    <source>
        <dbReference type="Proteomes" id="UP001281305"/>
    </source>
</evidence>
<dbReference type="SUPFAM" id="SSF55729">
    <property type="entry name" value="Acyl-CoA N-acyltransferases (Nat)"/>
    <property type="match status" value="1"/>
</dbReference>